<keyword evidence="3" id="KW-1133">Transmembrane helix</keyword>
<name>A0A0T6AUA6_9SCAR</name>
<feature type="transmembrane region" description="Helical" evidence="3">
    <location>
        <begin position="207"/>
        <end position="227"/>
    </location>
</feature>
<dbReference type="InterPro" id="IPR039672">
    <property type="entry name" value="MFS_2"/>
</dbReference>
<feature type="transmembrane region" description="Helical" evidence="3">
    <location>
        <begin position="276"/>
        <end position="296"/>
    </location>
</feature>
<gene>
    <name evidence="4" type="ORF">AMK59_7477</name>
</gene>
<comment type="similarity">
    <text evidence="1">Belongs to the major facilitator superfamily.</text>
</comment>
<protein>
    <submittedName>
        <fullName evidence="4">Membrane transporter</fullName>
    </submittedName>
</protein>
<feature type="compositionally biased region" description="Polar residues" evidence="2">
    <location>
        <begin position="313"/>
        <end position="331"/>
    </location>
</feature>
<comment type="caution">
    <text evidence="4">The sequence shown here is derived from an EMBL/GenBank/DDBJ whole genome shotgun (WGS) entry which is preliminary data.</text>
</comment>
<evidence type="ECO:0000256" key="1">
    <source>
        <dbReference type="ARBA" id="ARBA00008335"/>
    </source>
</evidence>
<keyword evidence="5" id="KW-1185">Reference proteome</keyword>
<dbReference type="PANTHER" id="PTHR11328:SF28">
    <property type="entry name" value="MAJOR FACILITATOR SUPERFAMILY DOMAIN-CONTAINING PROTEIN 12"/>
    <property type="match status" value="1"/>
</dbReference>
<evidence type="ECO:0000313" key="4">
    <source>
        <dbReference type="EMBL" id="KRT78525.1"/>
    </source>
</evidence>
<evidence type="ECO:0000256" key="2">
    <source>
        <dbReference type="SAM" id="MobiDB-lite"/>
    </source>
</evidence>
<dbReference type="GO" id="GO:0008643">
    <property type="term" value="P:carbohydrate transport"/>
    <property type="evidence" value="ECO:0007669"/>
    <property type="project" value="InterPro"/>
</dbReference>
<dbReference type="PANTHER" id="PTHR11328">
    <property type="entry name" value="MAJOR FACILITATOR SUPERFAMILY DOMAIN-CONTAINING PROTEIN"/>
    <property type="match status" value="1"/>
</dbReference>
<keyword evidence="3" id="KW-0472">Membrane</keyword>
<evidence type="ECO:0000313" key="5">
    <source>
        <dbReference type="Proteomes" id="UP000051574"/>
    </source>
</evidence>
<dbReference type="AlphaFoldDB" id="A0A0T6AUA6"/>
<dbReference type="GO" id="GO:0005886">
    <property type="term" value="C:plasma membrane"/>
    <property type="evidence" value="ECO:0007669"/>
    <property type="project" value="TreeGrafter"/>
</dbReference>
<feature type="transmembrane region" description="Helical" evidence="3">
    <location>
        <begin position="82"/>
        <end position="102"/>
    </location>
</feature>
<feature type="transmembrane region" description="Helical" evidence="3">
    <location>
        <begin position="123"/>
        <end position="143"/>
    </location>
</feature>
<feature type="region of interest" description="Disordered" evidence="2">
    <location>
        <begin position="311"/>
        <end position="331"/>
    </location>
</feature>
<proteinExistence type="inferred from homology"/>
<organism evidence="4 5">
    <name type="scientific">Oryctes borbonicus</name>
    <dbReference type="NCBI Taxonomy" id="1629725"/>
    <lineage>
        <taxon>Eukaryota</taxon>
        <taxon>Metazoa</taxon>
        <taxon>Ecdysozoa</taxon>
        <taxon>Arthropoda</taxon>
        <taxon>Hexapoda</taxon>
        <taxon>Insecta</taxon>
        <taxon>Pterygota</taxon>
        <taxon>Neoptera</taxon>
        <taxon>Endopterygota</taxon>
        <taxon>Coleoptera</taxon>
        <taxon>Polyphaga</taxon>
        <taxon>Scarabaeiformia</taxon>
        <taxon>Scarabaeidae</taxon>
        <taxon>Dynastinae</taxon>
        <taxon>Oryctes</taxon>
    </lineage>
</organism>
<feature type="transmembrane region" description="Helical" evidence="3">
    <location>
        <begin position="6"/>
        <end position="29"/>
    </location>
</feature>
<dbReference type="InterPro" id="IPR036259">
    <property type="entry name" value="MFS_trans_sf"/>
</dbReference>
<dbReference type="Pfam" id="PF13347">
    <property type="entry name" value="MFS_2"/>
    <property type="match status" value="1"/>
</dbReference>
<reference evidence="4 5" key="1">
    <citation type="submission" date="2015-09" db="EMBL/GenBank/DDBJ databases">
        <title>Draft genome of the scarab beetle Oryctes borbonicus.</title>
        <authorList>
            <person name="Meyer J.M."/>
            <person name="Markov G.V."/>
            <person name="Baskaran P."/>
            <person name="Herrmann M."/>
            <person name="Sommer R.J."/>
            <person name="Roedelsperger C."/>
        </authorList>
    </citation>
    <scope>NUCLEOTIDE SEQUENCE [LARGE SCALE GENOMIC DNA]</scope>
    <source>
        <strain evidence="4">OB123</strain>
        <tissue evidence="4">Whole animal</tissue>
    </source>
</reference>
<dbReference type="SUPFAM" id="SSF103473">
    <property type="entry name" value="MFS general substrate transporter"/>
    <property type="match status" value="1"/>
</dbReference>
<keyword evidence="3" id="KW-0812">Transmembrane</keyword>
<dbReference type="EMBL" id="LJIG01022825">
    <property type="protein sequence ID" value="KRT78525.1"/>
    <property type="molecule type" value="Genomic_DNA"/>
</dbReference>
<dbReference type="GO" id="GO:0015293">
    <property type="term" value="F:symporter activity"/>
    <property type="evidence" value="ECO:0007669"/>
    <property type="project" value="InterPro"/>
</dbReference>
<dbReference type="Proteomes" id="UP000051574">
    <property type="component" value="Unassembled WGS sequence"/>
</dbReference>
<sequence length="331" mass="36841">MFYYSMFVIIFQFGWASVQISHLSLIPELTPNEHDRTKLTAIRYCFTVFSNLLVYVITWWVLHIGTGSGSQIGPDDAPKFQYVVWSGMSVGILCSLIFHILVKEGYSGNDVRGGELRMGVRELMCRIEIYQVAVVYMSTRLFVNLSQVFIPLYLHETLNMAASALALVPLVMFIGSFVTAMSIEALNRGFGRRVNLYREKNFIYKHIYFTNFKGSGGSIILVTSLGITADLIGDKTGSGAFVYGVMSFCDKIANGIAVMVIQNLHVASQTNYYRDVITYVCGGSAILGSLAVMSLVKRIREGRHGYEPIPEYNSINSESTATQEISPTLIS</sequence>
<dbReference type="Gene3D" id="1.20.1250.20">
    <property type="entry name" value="MFS general substrate transporter like domains"/>
    <property type="match status" value="1"/>
</dbReference>
<feature type="transmembrane region" description="Helical" evidence="3">
    <location>
        <begin position="41"/>
        <end position="62"/>
    </location>
</feature>
<dbReference type="OrthoDB" id="1730117at2759"/>
<accession>A0A0T6AUA6</accession>
<feature type="transmembrane region" description="Helical" evidence="3">
    <location>
        <begin position="163"/>
        <end position="186"/>
    </location>
</feature>
<evidence type="ECO:0000256" key="3">
    <source>
        <dbReference type="SAM" id="Phobius"/>
    </source>
</evidence>